<comment type="caution">
    <text evidence="3">The sequence shown here is derived from an EMBL/GenBank/DDBJ whole genome shotgun (WGS) entry which is preliminary data.</text>
</comment>
<protein>
    <submittedName>
        <fullName evidence="3">Uncharacterized protein</fullName>
    </submittedName>
</protein>
<feature type="compositionally biased region" description="Acidic residues" evidence="2">
    <location>
        <begin position="34"/>
        <end position="44"/>
    </location>
</feature>
<accession>A0A0N0NHS2</accession>
<organism evidence="3 4">
    <name type="scientific">Cyphellophora attinorum</name>
    <dbReference type="NCBI Taxonomy" id="1664694"/>
    <lineage>
        <taxon>Eukaryota</taxon>
        <taxon>Fungi</taxon>
        <taxon>Dikarya</taxon>
        <taxon>Ascomycota</taxon>
        <taxon>Pezizomycotina</taxon>
        <taxon>Eurotiomycetes</taxon>
        <taxon>Chaetothyriomycetidae</taxon>
        <taxon>Chaetothyriales</taxon>
        <taxon>Cyphellophoraceae</taxon>
        <taxon>Cyphellophora</taxon>
    </lineage>
</organism>
<dbReference type="AlphaFoldDB" id="A0A0N0NHS2"/>
<comment type="similarity">
    <text evidence="1">Belongs to the DSS1/SEM1 family.</text>
</comment>
<dbReference type="GO" id="GO:0008541">
    <property type="term" value="C:proteasome regulatory particle, lid subcomplex"/>
    <property type="evidence" value="ECO:0007669"/>
    <property type="project" value="InterPro"/>
</dbReference>
<dbReference type="RefSeq" id="XP_017994562.1">
    <property type="nucleotide sequence ID" value="XM_018145082.1"/>
</dbReference>
<dbReference type="GeneID" id="28736962"/>
<proteinExistence type="inferred from homology"/>
<gene>
    <name evidence="3" type="ORF">AB675_4911</name>
</gene>
<evidence type="ECO:0000313" key="4">
    <source>
        <dbReference type="Proteomes" id="UP000038010"/>
    </source>
</evidence>
<evidence type="ECO:0000313" key="3">
    <source>
        <dbReference type="EMBL" id="KPI34599.1"/>
    </source>
</evidence>
<reference evidence="3 4" key="1">
    <citation type="submission" date="2015-06" db="EMBL/GenBank/DDBJ databases">
        <title>Draft genome of the ant-associated black yeast Phialophora attae CBS 131958.</title>
        <authorList>
            <person name="Moreno L.F."/>
            <person name="Stielow B.J."/>
            <person name="de Hoog S."/>
            <person name="Vicente V.A."/>
            <person name="Weiss V.A."/>
            <person name="de Vries M."/>
            <person name="Cruz L.M."/>
            <person name="Souza E.M."/>
        </authorList>
    </citation>
    <scope>NUCLEOTIDE SEQUENCE [LARGE SCALE GENOMIC DNA]</scope>
    <source>
        <strain evidence="3 4">CBS 131958</strain>
    </source>
</reference>
<feature type="region of interest" description="Disordered" evidence="2">
    <location>
        <begin position="1"/>
        <end position="48"/>
    </location>
</feature>
<dbReference type="GO" id="GO:0006406">
    <property type="term" value="P:mRNA export from nucleus"/>
    <property type="evidence" value="ECO:0007669"/>
    <property type="project" value="InterPro"/>
</dbReference>
<dbReference type="SMART" id="SM01385">
    <property type="entry name" value="DSS1_SEM1"/>
    <property type="match status" value="1"/>
</dbReference>
<feature type="region of interest" description="Disordered" evidence="2">
    <location>
        <begin position="82"/>
        <end position="119"/>
    </location>
</feature>
<dbReference type="STRING" id="1664694.A0A0N0NHS2"/>
<feature type="compositionally biased region" description="Polar residues" evidence="2">
    <location>
        <begin position="1"/>
        <end position="32"/>
    </location>
</feature>
<evidence type="ECO:0000256" key="1">
    <source>
        <dbReference type="ARBA" id="ARBA00034491"/>
    </source>
</evidence>
<dbReference type="Proteomes" id="UP000038010">
    <property type="component" value="Unassembled WGS sequence"/>
</dbReference>
<sequence length="119" mass="13008">MSSAPTAKLQPTSTNEPDPAQTSKPTTNTNPATLEEDDEFEDFPVEGTPPLPAFTLHWDAPNHCRQLATLADMIITDWAQEDTENPTSTTGGNTHLWRRAGTTMTGTTRKDLGSFYGRS</sequence>
<evidence type="ECO:0000256" key="2">
    <source>
        <dbReference type="SAM" id="MobiDB-lite"/>
    </source>
</evidence>
<dbReference type="OrthoDB" id="5586203at2759"/>
<dbReference type="VEuPathDB" id="FungiDB:AB675_4911"/>
<dbReference type="InterPro" id="IPR007834">
    <property type="entry name" value="DSS1_SEM1"/>
</dbReference>
<dbReference type="GO" id="GO:0043248">
    <property type="term" value="P:proteasome assembly"/>
    <property type="evidence" value="ECO:0007669"/>
    <property type="project" value="InterPro"/>
</dbReference>
<dbReference type="EMBL" id="LFJN01000055">
    <property type="protein sequence ID" value="KPI34599.1"/>
    <property type="molecule type" value="Genomic_DNA"/>
</dbReference>
<name>A0A0N0NHS2_9EURO</name>
<keyword evidence="4" id="KW-1185">Reference proteome</keyword>